<keyword evidence="3 5" id="KW-0745">Spermidine biosynthesis</keyword>
<gene>
    <name evidence="5" type="primary">speE</name>
    <name evidence="8" type="ORF">FHK87_03015</name>
</gene>
<feature type="domain" description="PABS" evidence="7">
    <location>
        <begin position="208"/>
        <end position="444"/>
    </location>
</feature>
<keyword evidence="5" id="KW-1133">Transmembrane helix</keyword>
<keyword evidence="4 5" id="KW-0620">Polyamine biosynthesis</keyword>
<dbReference type="GO" id="GO:0010487">
    <property type="term" value="F:thermospermine synthase activity"/>
    <property type="evidence" value="ECO:0007669"/>
    <property type="project" value="UniProtKB-ARBA"/>
</dbReference>
<dbReference type="PANTHER" id="PTHR43317:SF1">
    <property type="entry name" value="THERMOSPERMINE SYNTHASE ACAULIS5"/>
    <property type="match status" value="1"/>
</dbReference>
<feature type="binding site" evidence="5">
    <location>
        <position position="269"/>
    </location>
    <ligand>
        <name>spermidine</name>
        <dbReference type="ChEBI" id="CHEBI:57834"/>
    </ligand>
</feature>
<feature type="transmembrane region" description="Helical" evidence="5">
    <location>
        <begin position="67"/>
        <end position="92"/>
    </location>
</feature>
<dbReference type="Proteomes" id="UP000315540">
    <property type="component" value="Unassembled WGS sequence"/>
</dbReference>
<accession>A0A504JK84</accession>
<feature type="transmembrane region" description="Helical" evidence="5">
    <location>
        <begin position="7"/>
        <end position="27"/>
    </location>
</feature>
<feature type="transmembrane region" description="Helical" evidence="5">
    <location>
        <begin position="141"/>
        <end position="158"/>
    </location>
</feature>
<dbReference type="UniPathway" id="UPA00248">
    <property type="reaction ID" value="UER00314"/>
</dbReference>
<dbReference type="HAMAP" id="MF_00198">
    <property type="entry name" value="Spermidine_synth"/>
    <property type="match status" value="1"/>
</dbReference>
<evidence type="ECO:0000256" key="3">
    <source>
        <dbReference type="ARBA" id="ARBA00023066"/>
    </source>
</evidence>
<feature type="transmembrane region" description="Helical" evidence="5">
    <location>
        <begin position="164"/>
        <end position="183"/>
    </location>
</feature>
<dbReference type="EC" id="2.5.1.16" evidence="5"/>
<feature type="transmembrane region" description="Helical" evidence="5">
    <location>
        <begin position="98"/>
        <end position="120"/>
    </location>
</feature>
<comment type="subcellular location">
    <subcellularLocation>
        <location evidence="5">Cell membrane</location>
        <topology evidence="5">Multi-pass membrane protein</topology>
    </subcellularLocation>
</comment>
<dbReference type="NCBIfam" id="NF037959">
    <property type="entry name" value="MFS_SpdSyn"/>
    <property type="match status" value="1"/>
</dbReference>
<comment type="caution">
    <text evidence="8">The sequence shown here is derived from an EMBL/GenBank/DDBJ whole genome shotgun (WGS) entry which is preliminary data.</text>
</comment>
<comment type="catalytic activity">
    <reaction evidence="5">
        <text>S-adenosyl 3-(methylsulfanyl)propylamine + putrescine = S-methyl-5'-thioadenosine + spermidine + H(+)</text>
        <dbReference type="Rhea" id="RHEA:12721"/>
        <dbReference type="ChEBI" id="CHEBI:15378"/>
        <dbReference type="ChEBI" id="CHEBI:17509"/>
        <dbReference type="ChEBI" id="CHEBI:57443"/>
        <dbReference type="ChEBI" id="CHEBI:57834"/>
        <dbReference type="ChEBI" id="CHEBI:326268"/>
        <dbReference type="EC" id="2.5.1.16"/>
    </reaction>
</comment>
<keyword evidence="2 5" id="KW-0808">Transferase</keyword>
<sequence>MIKTKSFWLKTAIFATGISGLTSEFILSTLGSYFIGNAIVQWTVVLSIMLFAMGIGSRISRLVTKHILLTFLTIEFLLSILISFSPLFVYAIAAKTEFISIIIYTLALLVGFCIGFEIPLATRLNQQYEPLNKNISNIMSWDYIGSLIGGLLFAFWGLPELGITNTAFVFGTLNFIAAGLLFWNYKSELITEKKWVISSIVVLIFILSVGFTVSDDIVLHSEQSRYKDKIVYQEQSKYQQITVTQWKEHYWLYINGNQQLSTFDEFLYHEPMVHPIMALTPEHKNILIIGGGDGFNVKELLKYDDVNTITLVDLDPAMTRLGKEFQGIVKYNEAALHDPKVTIINDDGFTFLETNQIFYDVIIIDLPDAKTIDINKLYSLEFYHLAYQALRPNGHIITQAGSPYYATKAFYCIDKTMKAAGFSCLPLHNQVLTLGEWGWILGSKKNTKAQMIKRLKQASYKHLNNKWFNKEAINLITSFGKPLVDTSLVEINTINSPMLYKYYLDGNWDMY</sequence>
<keyword evidence="5" id="KW-0472">Membrane</keyword>
<dbReference type="InterPro" id="IPR001045">
    <property type="entry name" value="Spermi_synthase"/>
</dbReference>
<comment type="caution">
    <text evidence="5">Lacks conserved residue(s) required for the propagation of feature annotation.</text>
</comment>
<reference evidence="8 9" key="1">
    <citation type="submission" date="2019-06" db="EMBL/GenBank/DDBJ databases">
        <authorList>
            <person name="Meng X."/>
        </authorList>
    </citation>
    <scope>NUCLEOTIDE SEQUENCE [LARGE SCALE GENOMIC DNA]</scope>
    <source>
        <strain evidence="8 9">M625</strain>
    </source>
</reference>
<dbReference type="RefSeq" id="WP_140589603.1">
    <property type="nucleotide sequence ID" value="NZ_VFWZ01000001.1"/>
</dbReference>
<feature type="binding site" evidence="5">
    <location>
        <begin position="347"/>
        <end position="348"/>
    </location>
    <ligand>
        <name>S-methyl-5'-thioadenosine</name>
        <dbReference type="ChEBI" id="CHEBI:17509"/>
    </ligand>
</feature>
<organism evidence="8 9">
    <name type="scientific">Aquimarina algicola</name>
    <dbReference type="NCBI Taxonomy" id="2589995"/>
    <lineage>
        <taxon>Bacteria</taxon>
        <taxon>Pseudomonadati</taxon>
        <taxon>Bacteroidota</taxon>
        <taxon>Flavobacteriia</taxon>
        <taxon>Flavobacteriales</taxon>
        <taxon>Flavobacteriaceae</taxon>
        <taxon>Aquimarina</taxon>
    </lineage>
</organism>
<evidence type="ECO:0000256" key="6">
    <source>
        <dbReference type="PROSITE-ProRule" id="PRU00354"/>
    </source>
</evidence>
<dbReference type="GO" id="GO:0008295">
    <property type="term" value="P:spermidine biosynthetic process"/>
    <property type="evidence" value="ECO:0007669"/>
    <property type="project" value="UniProtKB-UniRule"/>
</dbReference>
<comment type="similarity">
    <text evidence="1 5">Belongs to the spermidine/spermine synthase family.</text>
</comment>
<evidence type="ECO:0000256" key="1">
    <source>
        <dbReference type="ARBA" id="ARBA00007867"/>
    </source>
</evidence>
<dbReference type="OrthoDB" id="9793120at2"/>
<evidence type="ECO:0000256" key="2">
    <source>
        <dbReference type="ARBA" id="ARBA00022679"/>
    </source>
</evidence>
<keyword evidence="5" id="KW-1003">Cell membrane</keyword>
<protein>
    <recommendedName>
        <fullName evidence="5">Polyamine aminopropyltransferase</fullName>
    </recommendedName>
    <alternativeName>
        <fullName evidence="5">Putrescine aminopropyltransferase</fullName>
        <shortName evidence="5">PAPT</shortName>
    </alternativeName>
    <alternativeName>
        <fullName evidence="5">Spermidine synthase</fullName>
        <shortName evidence="5">SPDS</shortName>
        <shortName evidence="5">SPDSY</shortName>
        <ecNumber evidence="5">2.5.1.16</ecNumber>
    </alternativeName>
</protein>
<dbReference type="InterPro" id="IPR030373">
    <property type="entry name" value="PABS_CS"/>
</dbReference>
<proteinExistence type="inferred from homology"/>
<evidence type="ECO:0000313" key="9">
    <source>
        <dbReference type="Proteomes" id="UP000315540"/>
    </source>
</evidence>
<evidence type="ECO:0000256" key="5">
    <source>
        <dbReference type="HAMAP-Rule" id="MF_00198"/>
    </source>
</evidence>
<comment type="pathway">
    <text evidence="5">Amine and polyamine biosynthesis; spermidine biosynthesis; spermidine from putrescine: step 1/1.</text>
</comment>
<feature type="binding site" evidence="5">
    <location>
        <position position="313"/>
    </location>
    <ligand>
        <name>S-methyl-5'-thioadenosine</name>
        <dbReference type="ChEBI" id="CHEBI:17509"/>
    </ligand>
</feature>
<dbReference type="AlphaFoldDB" id="A0A504JK84"/>
<dbReference type="NCBIfam" id="NF002956">
    <property type="entry name" value="PRK03612.1"/>
    <property type="match status" value="1"/>
</dbReference>
<feature type="transmembrane region" description="Helical" evidence="5">
    <location>
        <begin position="33"/>
        <end position="55"/>
    </location>
</feature>
<feature type="binding site" evidence="5">
    <location>
        <position position="293"/>
    </location>
    <ligand>
        <name>spermidine</name>
        <dbReference type="ChEBI" id="CHEBI:57834"/>
    </ligand>
</feature>
<evidence type="ECO:0000313" key="8">
    <source>
        <dbReference type="EMBL" id="TPN89212.1"/>
    </source>
</evidence>
<dbReference type="Gene3D" id="3.40.50.150">
    <property type="entry name" value="Vaccinia Virus protein VP39"/>
    <property type="match status" value="1"/>
</dbReference>
<dbReference type="PROSITE" id="PS01330">
    <property type="entry name" value="PABS_1"/>
    <property type="match status" value="1"/>
</dbReference>
<feature type="binding site" evidence="5">
    <location>
        <position position="239"/>
    </location>
    <ligand>
        <name>S-methyl-5'-thioadenosine</name>
        <dbReference type="ChEBI" id="CHEBI:17509"/>
    </ligand>
</feature>
<keyword evidence="9" id="KW-1185">Reference proteome</keyword>
<dbReference type="Pfam" id="PF01564">
    <property type="entry name" value="Spermine_synth"/>
    <property type="match status" value="1"/>
</dbReference>
<feature type="transmembrane region" description="Helical" evidence="5">
    <location>
        <begin position="195"/>
        <end position="213"/>
    </location>
</feature>
<comment type="function">
    <text evidence="5">Catalyzes the irreversible transfer of a propylamine group from the amino donor S-adenosylmethioninamine (decarboxy-AdoMet) to putrescine (1,4-diaminobutane) to yield spermidine.</text>
</comment>
<dbReference type="SUPFAM" id="SSF53335">
    <property type="entry name" value="S-adenosyl-L-methionine-dependent methyltransferases"/>
    <property type="match status" value="1"/>
</dbReference>
<dbReference type="InterPro" id="IPR029063">
    <property type="entry name" value="SAM-dependent_MTases_sf"/>
</dbReference>
<keyword evidence="5" id="KW-0812">Transmembrane</keyword>
<dbReference type="EMBL" id="VFWZ01000001">
    <property type="protein sequence ID" value="TPN89212.1"/>
    <property type="molecule type" value="Genomic_DNA"/>
</dbReference>
<evidence type="ECO:0000259" key="7">
    <source>
        <dbReference type="PROSITE" id="PS51006"/>
    </source>
</evidence>
<name>A0A504JK84_9FLAO</name>
<dbReference type="PANTHER" id="PTHR43317">
    <property type="entry name" value="THERMOSPERMINE SYNTHASE ACAULIS5"/>
    <property type="match status" value="1"/>
</dbReference>
<dbReference type="GO" id="GO:0005886">
    <property type="term" value="C:plasma membrane"/>
    <property type="evidence" value="ECO:0007669"/>
    <property type="project" value="UniProtKB-SubCell"/>
</dbReference>
<evidence type="ECO:0000256" key="4">
    <source>
        <dbReference type="ARBA" id="ARBA00023115"/>
    </source>
</evidence>
<feature type="active site" description="Proton acceptor" evidence="5 6">
    <location>
        <position position="365"/>
    </location>
</feature>
<dbReference type="GO" id="GO:0004766">
    <property type="term" value="F:spermidine synthase activity"/>
    <property type="evidence" value="ECO:0007669"/>
    <property type="project" value="UniProtKB-UniRule"/>
</dbReference>
<comment type="subunit">
    <text evidence="5">Homodimer or homotetramer.</text>
</comment>
<dbReference type="InterPro" id="IPR030374">
    <property type="entry name" value="PABS"/>
</dbReference>
<dbReference type="PROSITE" id="PS51006">
    <property type="entry name" value="PABS_2"/>
    <property type="match status" value="1"/>
</dbReference>